<feature type="region of interest" description="Disordered" evidence="1">
    <location>
        <begin position="1"/>
        <end position="39"/>
    </location>
</feature>
<dbReference type="Proteomes" id="UP001215598">
    <property type="component" value="Unassembled WGS sequence"/>
</dbReference>
<evidence type="ECO:0000256" key="1">
    <source>
        <dbReference type="SAM" id="MobiDB-lite"/>
    </source>
</evidence>
<comment type="caution">
    <text evidence="2">The sequence shown here is derived from an EMBL/GenBank/DDBJ whole genome shotgun (WGS) entry which is preliminary data.</text>
</comment>
<sequence>MPSSYKFSRSSISSREAAAREGGVDTGWRKVEEGGKDLGRGFLGIQVGVIAGRGTSGARGSQVKGTGGVGRNGKGQGSWAVAAVNGRGRLRRQYRRKADSVDVGDAGMETGARSETASGGNKRNTQPEGTRDGDGREGRDVGGSRERSVEGTGEGEEDCEWRGTWWWERVSGNVVLGGPGTDRCGRRDRGRRCRGRREFAWKGGGSERGSKELHAEA</sequence>
<feature type="compositionally biased region" description="Basic and acidic residues" evidence="1">
    <location>
        <begin position="17"/>
        <end position="39"/>
    </location>
</feature>
<evidence type="ECO:0000313" key="2">
    <source>
        <dbReference type="EMBL" id="KAJ7763773.1"/>
    </source>
</evidence>
<feature type="compositionally biased region" description="Gly residues" evidence="1">
    <location>
        <begin position="65"/>
        <end position="76"/>
    </location>
</feature>
<reference evidence="2" key="1">
    <citation type="submission" date="2023-03" db="EMBL/GenBank/DDBJ databases">
        <title>Massive genome expansion in bonnet fungi (Mycena s.s.) driven by repeated elements and novel gene families across ecological guilds.</title>
        <authorList>
            <consortium name="Lawrence Berkeley National Laboratory"/>
            <person name="Harder C.B."/>
            <person name="Miyauchi S."/>
            <person name="Viragh M."/>
            <person name="Kuo A."/>
            <person name="Thoen E."/>
            <person name="Andreopoulos B."/>
            <person name="Lu D."/>
            <person name="Skrede I."/>
            <person name="Drula E."/>
            <person name="Henrissat B."/>
            <person name="Morin E."/>
            <person name="Kohler A."/>
            <person name="Barry K."/>
            <person name="LaButti K."/>
            <person name="Morin E."/>
            <person name="Salamov A."/>
            <person name="Lipzen A."/>
            <person name="Mereny Z."/>
            <person name="Hegedus B."/>
            <person name="Baldrian P."/>
            <person name="Stursova M."/>
            <person name="Weitz H."/>
            <person name="Taylor A."/>
            <person name="Grigoriev I.V."/>
            <person name="Nagy L.G."/>
            <person name="Martin F."/>
            <person name="Kauserud H."/>
        </authorList>
    </citation>
    <scope>NUCLEOTIDE SEQUENCE</scope>
    <source>
        <strain evidence="2">CBHHK182m</strain>
    </source>
</reference>
<evidence type="ECO:0000313" key="3">
    <source>
        <dbReference type="Proteomes" id="UP001215598"/>
    </source>
</evidence>
<gene>
    <name evidence="2" type="ORF">B0H16DRAFT_1455028</name>
</gene>
<dbReference type="AlphaFoldDB" id="A0AAD7JFR6"/>
<feature type="compositionally biased region" description="Low complexity" evidence="1">
    <location>
        <begin position="1"/>
        <end position="16"/>
    </location>
</feature>
<name>A0AAD7JFR6_9AGAR</name>
<feature type="region of interest" description="Disordered" evidence="1">
    <location>
        <begin position="51"/>
        <end position="159"/>
    </location>
</feature>
<protein>
    <submittedName>
        <fullName evidence="2">Uncharacterized protein</fullName>
    </submittedName>
</protein>
<keyword evidence="3" id="KW-1185">Reference proteome</keyword>
<feature type="compositionally biased region" description="Polar residues" evidence="1">
    <location>
        <begin position="113"/>
        <end position="128"/>
    </location>
</feature>
<accession>A0AAD7JFR6</accession>
<feature type="compositionally biased region" description="Basic and acidic residues" evidence="1">
    <location>
        <begin position="129"/>
        <end position="149"/>
    </location>
</feature>
<organism evidence="2 3">
    <name type="scientific">Mycena metata</name>
    <dbReference type="NCBI Taxonomy" id="1033252"/>
    <lineage>
        <taxon>Eukaryota</taxon>
        <taxon>Fungi</taxon>
        <taxon>Dikarya</taxon>
        <taxon>Basidiomycota</taxon>
        <taxon>Agaricomycotina</taxon>
        <taxon>Agaricomycetes</taxon>
        <taxon>Agaricomycetidae</taxon>
        <taxon>Agaricales</taxon>
        <taxon>Marasmiineae</taxon>
        <taxon>Mycenaceae</taxon>
        <taxon>Mycena</taxon>
    </lineage>
</organism>
<dbReference type="EMBL" id="JARKIB010000029">
    <property type="protein sequence ID" value="KAJ7763773.1"/>
    <property type="molecule type" value="Genomic_DNA"/>
</dbReference>
<proteinExistence type="predicted"/>